<feature type="domain" description="DJ-1/PfpI" evidence="4">
    <location>
        <begin position="22"/>
        <end position="220"/>
    </location>
</feature>
<protein>
    <submittedName>
        <fullName evidence="5">Dihydroxyacetone kinase</fullName>
    </submittedName>
</protein>
<accession>A0A8J2XQH4</accession>
<dbReference type="GO" id="GO:0005737">
    <property type="term" value="C:cytoplasm"/>
    <property type="evidence" value="ECO:0007669"/>
    <property type="project" value="TreeGrafter"/>
</dbReference>
<dbReference type="PANTHER" id="PTHR48094">
    <property type="entry name" value="PROTEIN/NUCLEIC ACID DEGLYCASE DJ-1-RELATED"/>
    <property type="match status" value="1"/>
</dbReference>
<dbReference type="GO" id="GO:0019243">
    <property type="term" value="P:methylglyoxal catabolic process to D-lactate via S-lactoyl-glutathione"/>
    <property type="evidence" value="ECO:0007669"/>
    <property type="project" value="TreeGrafter"/>
</dbReference>
<keyword evidence="6" id="KW-1185">Reference proteome</keyword>
<reference evidence="5" key="1">
    <citation type="journal article" date="2014" name="Int. J. Syst. Evol. Microbiol.">
        <title>Complete genome sequence of Corynebacterium casei LMG S-19264T (=DSM 44701T), isolated from a smear-ripened cheese.</title>
        <authorList>
            <consortium name="US DOE Joint Genome Institute (JGI-PGF)"/>
            <person name="Walter F."/>
            <person name="Albersmeier A."/>
            <person name="Kalinowski J."/>
            <person name="Ruckert C."/>
        </authorList>
    </citation>
    <scope>NUCLEOTIDE SEQUENCE</scope>
    <source>
        <strain evidence="5">CGMCC 1.15448</strain>
    </source>
</reference>
<keyword evidence="1" id="KW-0346">Stress response</keyword>
<dbReference type="AlphaFoldDB" id="A0A8J2XQH4"/>
<keyword evidence="2" id="KW-0456">Lyase</keyword>
<proteinExistence type="inferred from homology"/>
<evidence type="ECO:0000259" key="4">
    <source>
        <dbReference type="Pfam" id="PF01965"/>
    </source>
</evidence>
<dbReference type="PANTHER" id="PTHR48094:SF11">
    <property type="entry name" value="GLUTATHIONE-INDEPENDENT GLYOXALASE HSP31-RELATED"/>
    <property type="match status" value="1"/>
</dbReference>
<dbReference type="InterPro" id="IPR050325">
    <property type="entry name" value="Prot/Nucl_acid_deglycase"/>
</dbReference>
<dbReference type="GO" id="GO:0019172">
    <property type="term" value="F:glyoxalase III activity"/>
    <property type="evidence" value="ECO:0007669"/>
    <property type="project" value="TreeGrafter"/>
</dbReference>
<sequence>MKKVLFVVTSCSQKGDTGIPTGYNLSEVTHPFAVLRDAGVQVDIASILGGAAPLDGLEDFNDAVNARFWADEGFRHQIANTLKLEEVDVDRYDAIFFAGGHGVMWDFPVAPIVAKVIRELYESGKIVSAVCHGPAALVNVHLSDGTPLVDGKKVAGFTNDEEEEVQSTKIVPFLLADALKAHGGLYQYAPNWSDNVAVDGRLITGQNPQSAASVGKAILKALK</sequence>
<evidence type="ECO:0000256" key="1">
    <source>
        <dbReference type="ARBA" id="ARBA00023016"/>
    </source>
</evidence>
<dbReference type="CDD" id="cd03141">
    <property type="entry name" value="GATase1_Hsp31_like"/>
    <property type="match status" value="1"/>
</dbReference>
<dbReference type="Gene3D" id="3.40.50.880">
    <property type="match status" value="1"/>
</dbReference>
<dbReference type="SUPFAM" id="SSF52317">
    <property type="entry name" value="Class I glutamine amidotransferase-like"/>
    <property type="match status" value="1"/>
</dbReference>
<gene>
    <name evidence="5" type="ORF">GCM10011511_05010</name>
</gene>
<dbReference type="GO" id="GO:0016301">
    <property type="term" value="F:kinase activity"/>
    <property type="evidence" value="ECO:0007669"/>
    <property type="project" value="UniProtKB-KW"/>
</dbReference>
<evidence type="ECO:0000313" key="5">
    <source>
        <dbReference type="EMBL" id="GGA84975.1"/>
    </source>
</evidence>
<dbReference type="Pfam" id="PF01965">
    <property type="entry name" value="DJ-1_PfpI"/>
    <property type="match status" value="1"/>
</dbReference>
<organism evidence="5 6">
    <name type="scientific">Puia dinghuensis</name>
    <dbReference type="NCBI Taxonomy" id="1792502"/>
    <lineage>
        <taxon>Bacteria</taxon>
        <taxon>Pseudomonadati</taxon>
        <taxon>Bacteroidota</taxon>
        <taxon>Chitinophagia</taxon>
        <taxon>Chitinophagales</taxon>
        <taxon>Chitinophagaceae</taxon>
        <taxon>Puia</taxon>
    </lineage>
</organism>
<dbReference type="InterPro" id="IPR002818">
    <property type="entry name" value="DJ-1/PfpI"/>
</dbReference>
<keyword evidence="5" id="KW-0808">Transferase</keyword>
<keyword evidence="5" id="KW-0418">Kinase</keyword>
<evidence type="ECO:0000313" key="6">
    <source>
        <dbReference type="Proteomes" id="UP000607559"/>
    </source>
</evidence>
<dbReference type="InterPro" id="IPR029062">
    <property type="entry name" value="Class_I_gatase-like"/>
</dbReference>
<comment type="similarity">
    <text evidence="3">Belongs to the peptidase C56 family. HSP31-like subfamily.</text>
</comment>
<reference evidence="5" key="2">
    <citation type="submission" date="2020-09" db="EMBL/GenBank/DDBJ databases">
        <authorList>
            <person name="Sun Q."/>
            <person name="Zhou Y."/>
        </authorList>
    </citation>
    <scope>NUCLEOTIDE SEQUENCE</scope>
    <source>
        <strain evidence="5">CGMCC 1.15448</strain>
    </source>
</reference>
<evidence type="ECO:0000256" key="3">
    <source>
        <dbReference type="ARBA" id="ARBA00038493"/>
    </source>
</evidence>
<evidence type="ECO:0000256" key="2">
    <source>
        <dbReference type="ARBA" id="ARBA00023239"/>
    </source>
</evidence>
<comment type="caution">
    <text evidence="5">The sequence shown here is derived from an EMBL/GenBank/DDBJ whole genome shotgun (WGS) entry which is preliminary data.</text>
</comment>
<name>A0A8J2XQH4_9BACT</name>
<dbReference type="Proteomes" id="UP000607559">
    <property type="component" value="Unassembled WGS sequence"/>
</dbReference>
<dbReference type="EMBL" id="BMJC01000001">
    <property type="protein sequence ID" value="GGA84975.1"/>
    <property type="molecule type" value="Genomic_DNA"/>
</dbReference>